<evidence type="ECO:0000313" key="1">
    <source>
        <dbReference type="EMBL" id="ACR41035.1"/>
    </source>
</evidence>
<dbReference type="EMBL" id="CP001402">
    <property type="protein sequence ID" value="ACR41035.1"/>
    <property type="molecule type" value="Genomic_DNA"/>
</dbReference>
<sequence length="60" mass="7088">MVQLRVGKIKIQLEKGKVVMDKEFNISLCFLNAKLIKSRINDFRSKASELIRLERIKRKI</sequence>
<dbReference type="InterPro" id="IPR023393">
    <property type="entry name" value="START-like_dom_sf"/>
</dbReference>
<reference evidence="1 2" key="1">
    <citation type="journal article" date="2009" name="Proc. Natl. Acad. Sci. U.S.A.">
        <title>Biogeography of the Sulfolobus islandicus pan-genome.</title>
        <authorList>
            <person name="Reno M.L."/>
            <person name="Held N.L."/>
            <person name="Fields C.J."/>
            <person name="Burke P.V."/>
            <person name="Whitaker R.J."/>
        </authorList>
    </citation>
    <scope>NUCLEOTIDE SEQUENCE [LARGE SCALE GENOMIC DNA]</scope>
    <source>
        <strain evidence="2">M.16.4 / Kamchatka #3</strain>
    </source>
</reference>
<proteinExistence type="predicted"/>
<dbReference type="KEGG" id="sid:M164_0405"/>
<dbReference type="Pfam" id="PF11485">
    <property type="entry name" value="STK_08120-like"/>
    <property type="match status" value="1"/>
</dbReference>
<dbReference type="GeneID" id="84057461"/>
<dbReference type="HOGENOM" id="CLU_2930373_0_0_2"/>
<dbReference type="Proteomes" id="UP000001479">
    <property type="component" value="Chromosome"/>
</dbReference>
<name>C4KDR2_SACI6</name>
<dbReference type="RefSeq" id="WP_012735498.1">
    <property type="nucleotide sequence ID" value="NC_012726.1"/>
</dbReference>
<accession>C4KDR2</accession>
<dbReference type="InterPro" id="IPR021578">
    <property type="entry name" value="STK_08120-like"/>
</dbReference>
<dbReference type="AlphaFoldDB" id="C4KDR2"/>
<organism evidence="1 2">
    <name type="scientific">Saccharolobus islandicus (strain M.16.4 / Kamchatka #3)</name>
    <name type="common">Sulfolobus islandicus</name>
    <dbReference type="NCBI Taxonomy" id="426118"/>
    <lineage>
        <taxon>Archaea</taxon>
        <taxon>Thermoproteota</taxon>
        <taxon>Thermoprotei</taxon>
        <taxon>Sulfolobales</taxon>
        <taxon>Sulfolobaceae</taxon>
        <taxon>Saccharolobus</taxon>
    </lineage>
</organism>
<gene>
    <name evidence="1" type="ordered locus">M164_0405</name>
</gene>
<dbReference type="Gene3D" id="3.30.530.20">
    <property type="match status" value="1"/>
</dbReference>
<evidence type="ECO:0000313" key="2">
    <source>
        <dbReference type="Proteomes" id="UP000001479"/>
    </source>
</evidence>
<protein>
    <submittedName>
        <fullName evidence="1">Uncharacterized protein</fullName>
    </submittedName>
</protein>